<feature type="transmembrane region" description="Helical" evidence="14">
    <location>
        <begin position="7"/>
        <end position="30"/>
    </location>
</feature>
<dbReference type="PANTHER" id="PTHR39188">
    <property type="entry name" value="MEMBRANE-ASSOCIATED ZINC METALLOPROTEASE M50B"/>
    <property type="match status" value="1"/>
</dbReference>
<feature type="transmembrane region" description="Helical" evidence="14">
    <location>
        <begin position="145"/>
        <end position="165"/>
    </location>
</feature>
<keyword evidence="6 14" id="KW-0479">Metal-binding</keyword>
<evidence type="ECO:0000256" key="17">
    <source>
        <dbReference type="PROSITE-ProRule" id="PRU00703"/>
    </source>
</evidence>
<evidence type="ECO:0000256" key="16">
    <source>
        <dbReference type="PIRSR" id="PIRSR006404-2"/>
    </source>
</evidence>
<evidence type="ECO:0000313" key="19">
    <source>
        <dbReference type="EMBL" id="WAC02786.1"/>
    </source>
</evidence>
<dbReference type="Gene3D" id="3.10.580.10">
    <property type="entry name" value="CBS-domain"/>
    <property type="match status" value="1"/>
</dbReference>
<dbReference type="CDD" id="cd02205">
    <property type="entry name" value="CBS_pair_SF"/>
    <property type="match status" value="1"/>
</dbReference>
<keyword evidence="20" id="KW-1185">Reference proteome</keyword>
<dbReference type="InterPro" id="IPR008915">
    <property type="entry name" value="Peptidase_M50"/>
</dbReference>
<feature type="transmembrane region" description="Helical" evidence="14">
    <location>
        <begin position="42"/>
        <end position="61"/>
    </location>
</feature>
<evidence type="ECO:0000256" key="10">
    <source>
        <dbReference type="ARBA" id="ARBA00022989"/>
    </source>
</evidence>
<dbReference type="GO" id="GO:0046872">
    <property type="term" value="F:metal ion binding"/>
    <property type="evidence" value="ECO:0007669"/>
    <property type="project" value="UniProtKB-UniRule"/>
</dbReference>
<dbReference type="RefSeq" id="WP_267677385.1">
    <property type="nucleotide sequence ID" value="NZ_CP113088.1"/>
</dbReference>
<dbReference type="GO" id="GO:0008237">
    <property type="term" value="F:metallopeptidase activity"/>
    <property type="evidence" value="ECO:0007669"/>
    <property type="project" value="UniProtKB-UniRule"/>
</dbReference>
<dbReference type="PROSITE" id="PS51371">
    <property type="entry name" value="CBS"/>
    <property type="match status" value="1"/>
</dbReference>
<reference evidence="19" key="1">
    <citation type="submission" date="2022-11" db="EMBL/GenBank/DDBJ databases">
        <title>Lacinutrix neustonica HL-RS19T sp. nov., isolated from the surface microlayer sample of brackish Lake Shihwa.</title>
        <authorList>
            <person name="Choi J.Y."/>
            <person name="Hwang C.Y."/>
        </authorList>
    </citation>
    <scope>NUCLEOTIDE SEQUENCE</scope>
    <source>
        <strain evidence="19">HL-RS19</strain>
    </source>
</reference>
<evidence type="ECO:0000256" key="5">
    <source>
        <dbReference type="ARBA" id="ARBA00022692"/>
    </source>
</evidence>
<dbReference type="InterPro" id="IPR000644">
    <property type="entry name" value="CBS_dom"/>
</dbReference>
<dbReference type="CDD" id="cd06164">
    <property type="entry name" value="S2P-M50_SpoIVFB_CBS"/>
    <property type="match status" value="1"/>
</dbReference>
<feature type="domain" description="CBS" evidence="18">
    <location>
        <begin position="245"/>
        <end position="301"/>
    </location>
</feature>
<dbReference type="SUPFAM" id="SSF54631">
    <property type="entry name" value="CBS-domain pair"/>
    <property type="match status" value="1"/>
</dbReference>
<keyword evidence="12 17" id="KW-0129">CBS domain</keyword>
<keyword evidence="8 14" id="KW-0378">Hydrolase</keyword>
<keyword evidence="3" id="KW-1003">Cell membrane</keyword>
<evidence type="ECO:0000256" key="4">
    <source>
        <dbReference type="ARBA" id="ARBA00022670"/>
    </source>
</evidence>
<dbReference type="Pfam" id="PF00571">
    <property type="entry name" value="CBS"/>
    <property type="match status" value="1"/>
</dbReference>
<dbReference type="InterPro" id="IPR016483">
    <property type="entry name" value="UCP006404_Pept_M50_CBS"/>
</dbReference>
<feature type="active site" evidence="15">
    <location>
        <position position="60"/>
    </location>
</feature>
<evidence type="ECO:0000256" key="2">
    <source>
        <dbReference type="ARBA" id="ARBA00007931"/>
    </source>
</evidence>
<keyword evidence="9 14" id="KW-0862">Zinc</keyword>
<dbReference type="PIRSF" id="PIRSF006404">
    <property type="entry name" value="UCP006404_Pept_M50_CBS"/>
    <property type="match status" value="1"/>
</dbReference>
<keyword evidence="13 14" id="KW-0472">Membrane</keyword>
<evidence type="ECO:0000256" key="1">
    <source>
        <dbReference type="ARBA" id="ARBA00004651"/>
    </source>
</evidence>
<evidence type="ECO:0000259" key="18">
    <source>
        <dbReference type="PROSITE" id="PS51371"/>
    </source>
</evidence>
<dbReference type="AlphaFoldDB" id="A0A9E8MWT5"/>
<feature type="binding site" evidence="16">
    <location>
        <position position="168"/>
    </location>
    <ligand>
        <name>Zn(2+)</name>
        <dbReference type="ChEBI" id="CHEBI:29105"/>
        <note>catalytic</note>
    </ligand>
</feature>
<dbReference type="Pfam" id="PF02163">
    <property type="entry name" value="Peptidase_M50"/>
    <property type="match status" value="1"/>
</dbReference>
<evidence type="ECO:0000256" key="13">
    <source>
        <dbReference type="ARBA" id="ARBA00023136"/>
    </source>
</evidence>
<evidence type="ECO:0000256" key="6">
    <source>
        <dbReference type="ARBA" id="ARBA00022723"/>
    </source>
</evidence>
<name>A0A9E8MWT5_9FLAO</name>
<organism evidence="19 20">
    <name type="scientific">Lacinutrix neustonica</name>
    <dbReference type="NCBI Taxonomy" id="2980107"/>
    <lineage>
        <taxon>Bacteria</taxon>
        <taxon>Pseudomonadati</taxon>
        <taxon>Bacteroidota</taxon>
        <taxon>Flavobacteriia</taxon>
        <taxon>Flavobacteriales</taxon>
        <taxon>Flavobacteriaceae</taxon>
        <taxon>Lacinutrix</taxon>
    </lineage>
</organism>
<comment type="cofactor">
    <cofactor evidence="14 16">
        <name>Zn(2+)</name>
        <dbReference type="ChEBI" id="CHEBI:29105"/>
    </cofactor>
    <text evidence="14 16">Binds 1 zinc ion per subunit.</text>
</comment>
<evidence type="ECO:0000256" key="9">
    <source>
        <dbReference type="ARBA" id="ARBA00022833"/>
    </source>
</evidence>
<keyword evidence="11 14" id="KW-0482">Metalloprotease</keyword>
<evidence type="ECO:0000256" key="7">
    <source>
        <dbReference type="ARBA" id="ARBA00022737"/>
    </source>
</evidence>
<keyword evidence="10 14" id="KW-1133">Transmembrane helix</keyword>
<evidence type="ECO:0000313" key="20">
    <source>
        <dbReference type="Proteomes" id="UP001164705"/>
    </source>
</evidence>
<gene>
    <name evidence="19" type="ORF">N7U66_03760</name>
</gene>
<comment type="similarity">
    <text evidence="2 14">Belongs to the peptidase M50B family.</text>
</comment>
<dbReference type="GO" id="GO:0005886">
    <property type="term" value="C:plasma membrane"/>
    <property type="evidence" value="ECO:0007669"/>
    <property type="project" value="UniProtKB-SubCell"/>
</dbReference>
<evidence type="ECO:0000256" key="11">
    <source>
        <dbReference type="ARBA" id="ARBA00023049"/>
    </source>
</evidence>
<keyword evidence="5 14" id="KW-0812">Transmembrane</keyword>
<dbReference type="InterPro" id="IPR046342">
    <property type="entry name" value="CBS_dom_sf"/>
</dbReference>
<keyword evidence="4 14" id="KW-0645">Protease</keyword>
<dbReference type="PANTHER" id="PTHR39188:SF3">
    <property type="entry name" value="STAGE IV SPORULATION PROTEIN FB"/>
    <property type="match status" value="1"/>
</dbReference>
<evidence type="ECO:0000256" key="8">
    <source>
        <dbReference type="ARBA" id="ARBA00022801"/>
    </source>
</evidence>
<dbReference type="KEGG" id="lnu:N7U66_03760"/>
<evidence type="ECO:0000256" key="3">
    <source>
        <dbReference type="ARBA" id="ARBA00022475"/>
    </source>
</evidence>
<dbReference type="GO" id="GO:0006508">
    <property type="term" value="P:proteolysis"/>
    <property type="evidence" value="ECO:0007669"/>
    <property type="project" value="UniProtKB-KW"/>
</dbReference>
<evidence type="ECO:0000256" key="15">
    <source>
        <dbReference type="PIRSR" id="PIRSR006404-1"/>
    </source>
</evidence>
<evidence type="ECO:0000256" key="14">
    <source>
        <dbReference type="PIRNR" id="PIRNR006404"/>
    </source>
</evidence>
<sequence>MKGNLTIGRVLGIEISIHWTFFFLLLWIALEQIRNEASNEGVVFNLAFVGIVFFCVLLHELGHASVAKRFGIQTKKITLYPIGGVASLERIPEEPKQEFLVAIAGPLVNLVLAMLLYVVIPISSFTSQSFSELLISLNTFTFQNLLLYTFVANLSLFLFNLIPAFPMDGGRVFRALLALFVDRVKATRVAVVVGQFIAVLLLLIGLLYNPVLIFIALFIFISAYGEHKFVKHNALLKDHTVRESMLTDITTFTPNDTIQDVIDVLLTGSETNFVIVNSDHSVAGILYRADVIKHSKNRLKSISEVMTKTHQPISVHSGLKEAYSQLVKEKKPFFAVTEDNKLVGAIDFSNLNEFIILESKLHY</sequence>
<protein>
    <recommendedName>
        <fullName evidence="14">Zinc metalloprotease</fullName>
    </recommendedName>
</protein>
<dbReference type="EMBL" id="CP113088">
    <property type="protein sequence ID" value="WAC02786.1"/>
    <property type="molecule type" value="Genomic_DNA"/>
</dbReference>
<feature type="transmembrane region" description="Helical" evidence="14">
    <location>
        <begin position="99"/>
        <end position="125"/>
    </location>
</feature>
<keyword evidence="7" id="KW-0677">Repeat</keyword>
<accession>A0A9E8MWT5</accession>
<comment type="caution">
    <text evidence="14">Lacks conserved residue(s) required for the propagation of feature annotation.</text>
</comment>
<comment type="subcellular location">
    <subcellularLocation>
        <location evidence="1">Cell membrane</location>
        <topology evidence="1">Multi-pass membrane protein</topology>
    </subcellularLocation>
</comment>
<feature type="binding site" evidence="16">
    <location>
        <position position="59"/>
    </location>
    <ligand>
        <name>Zn(2+)</name>
        <dbReference type="ChEBI" id="CHEBI:29105"/>
        <note>catalytic</note>
    </ligand>
</feature>
<evidence type="ECO:0000256" key="12">
    <source>
        <dbReference type="ARBA" id="ARBA00023122"/>
    </source>
</evidence>
<feature type="binding site" evidence="16">
    <location>
        <position position="63"/>
    </location>
    <ligand>
        <name>Zn(2+)</name>
        <dbReference type="ChEBI" id="CHEBI:29105"/>
        <note>catalytic</note>
    </ligand>
</feature>
<proteinExistence type="inferred from homology"/>
<dbReference type="Proteomes" id="UP001164705">
    <property type="component" value="Chromosome"/>
</dbReference>